<feature type="compositionally biased region" description="Basic and acidic residues" evidence="17">
    <location>
        <begin position="260"/>
        <end position="269"/>
    </location>
</feature>
<feature type="domain" description="Histone deacetylase" evidence="18">
    <location>
        <begin position="610"/>
        <end position="854"/>
    </location>
</feature>
<name>A0A671LSK4_9TELE</name>
<comment type="similarity">
    <text evidence="2 12">Belongs to the histone deacetylase family. HD type 2 subfamily.</text>
</comment>
<evidence type="ECO:0000256" key="2">
    <source>
        <dbReference type="ARBA" id="ARBA00007738"/>
    </source>
</evidence>
<organism evidence="20 21">
    <name type="scientific">Sinocyclocheilus anshuiensis</name>
    <dbReference type="NCBI Taxonomy" id="1608454"/>
    <lineage>
        <taxon>Eukaryota</taxon>
        <taxon>Metazoa</taxon>
        <taxon>Chordata</taxon>
        <taxon>Craniata</taxon>
        <taxon>Vertebrata</taxon>
        <taxon>Euteleostomi</taxon>
        <taxon>Actinopterygii</taxon>
        <taxon>Neopterygii</taxon>
        <taxon>Teleostei</taxon>
        <taxon>Ostariophysi</taxon>
        <taxon>Cypriniformes</taxon>
        <taxon>Cyprinidae</taxon>
        <taxon>Cyprininae</taxon>
        <taxon>Sinocyclocheilus</taxon>
    </lineage>
</organism>
<protein>
    <recommendedName>
        <fullName evidence="3 12">Histone deacetylase</fullName>
        <ecNumber evidence="3 12">3.5.1.98</ecNumber>
    </recommendedName>
</protein>
<dbReference type="Gene3D" id="6.10.250.1550">
    <property type="match status" value="1"/>
</dbReference>
<keyword evidence="6 12" id="KW-0378">Hydrolase</keyword>
<evidence type="ECO:0000256" key="8">
    <source>
        <dbReference type="ARBA" id="ARBA00022853"/>
    </source>
</evidence>
<dbReference type="InterPro" id="IPR023696">
    <property type="entry name" value="Ureohydrolase_dom_sf"/>
</dbReference>
<evidence type="ECO:0000256" key="9">
    <source>
        <dbReference type="ARBA" id="ARBA00023015"/>
    </source>
</evidence>
<evidence type="ECO:0000259" key="18">
    <source>
        <dbReference type="Pfam" id="PF00850"/>
    </source>
</evidence>
<dbReference type="Gene3D" id="3.40.800.20">
    <property type="entry name" value="Histone deacetylase domain"/>
    <property type="match status" value="1"/>
</dbReference>
<dbReference type="PANTHER" id="PTHR45364">
    <property type="entry name" value="HISTONE DEACETYLASE 9-RELATED"/>
    <property type="match status" value="1"/>
</dbReference>
<dbReference type="GO" id="GO:0005634">
    <property type="term" value="C:nucleus"/>
    <property type="evidence" value="ECO:0007669"/>
    <property type="project" value="UniProtKB-SubCell"/>
</dbReference>
<feature type="compositionally biased region" description="Polar residues" evidence="17">
    <location>
        <begin position="920"/>
        <end position="938"/>
    </location>
</feature>
<dbReference type="GO" id="GO:0046872">
    <property type="term" value="F:metal ion binding"/>
    <property type="evidence" value="ECO:0007669"/>
    <property type="project" value="UniProtKB-KW"/>
</dbReference>
<feature type="domain" description="Histone deacetylase glutamine rich N-terminal" evidence="19">
    <location>
        <begin position="72"/>
        <end position="160"/>
    </location>
</feature>
<feature type="region of interest" description="Disordered" evidence="17">
    <location>
        <begin position="236"/>
        <end position="269"/>
    </location>
</feature>
<keyword evidence="8 12" id="KW-0156">Chromatin regulator</keyword>
<keyword evidence="5 14" id="KW-0479">Metal-binding</keyword>
<feature type="coiled-coil region" evidence="16">
    <location>
        <begin position="126"/>
        <end position="173"/>
    </location>
</feature>
<feature type="region of interest" description="Disordered" evidence="17">
    <location>
        <begin position="409"/>
        <end position="432"/>
    </location>
</feature>
<dbReference type="CDD" id="cd10164">
    <property type="entry name" value="ClassIIa_HDAC5_Gln-rich-N"/>
    <property type="match status" value="1"/>
</dbReference>
<feature type="compositionally biased region" description="Polar residues" evidence="17">
    <location>
        <begin position="214"/>
        <end position="225"/>
    </location>
</feature>
<dbReference type="Proteomes" id="UP000472260">
    <property type="component" value="Unassembled WGS sequence"/>
</dbReference>
<dbReference type="InterPro" id="IPR023801">
    <property type="entry name" value="His_deacetylse_dom"/>
</dbReference>
<dbReference type="AlphaFoldDB" id="A0A671LSK4"/>
<dbReference type="GO" id="GO:0141221">
    <property type="term" value="F:histone deacetylase activity, hydrolytic mechanism"/>
    <property type="evidence" value="ECO:0007669"/>
    <property type="project" value="UniProtKB-EC"/>
</dbReference>
<dbReference type="InterPro" id="IPR000286">
    <property type="entry name" value="HDACs"/>
</dbReference>
<evidence type="ECO:0000256" key="1">
    <source>
        <dbReference type="ARBA" id="ARBA00004123"/>
    </source>
</evidence>
<keyword evidence="21" id="KW-1185">Reference proteome</keyword>
<keyword evidence="9 12" id="KW-0805">Transcription regulation</keyword>
<dbReference type="PRINTS" id="PR01270">
    <property type="entry name" value="HDASUPER"/>
</dbReference>
<proteinExistence type="inferred from homology"/>
<sequence length="951" mass="103792">MDCFLEQASGHHGFPTSLYNCMPSSPVQTVDVKTLLPSGMQSPVGGGGDQGGGSGGPVDLRTDPRLSALSTVDPALREKQLQHELLLLKQQQELQKQLLFAEFQKQHEVLTRQHEVQLQEHLKQQQEILAAKRQQELEQKRKLEQQRHEEMEKQRLEQQLIMLRNKEKGKESAIASTEVKLKLQEFLLSKKEPGPGGLNHSFPQKCWGAHHASLEQSSPPQSNTYKLPPLLGSYEGKDDFPLRKTASEPNLKVRSRLKQKVAERRSSPLLRRKDGTVISTFKKRAIEISGKPLSSMCSSAPGSGPSSPNSSNCAIAENGSSGSVPNIHAEVRDLPPTRLPLFSSHGTPSPLSLYTSPSLPNISLGLPANAHITAPQKLSAQQEAERQTIQSLLQGGALTGKFISTSSLPTCLPTGAPHDPEPPSASNSHSSHSSLLQHVLLLEQARQQSALLAVPMYGQSPLVTGERVSNSMRTVNKLPRHRPLSRTQSAPLPQTPQALQHLVMQQQHQHFLEKQKHYQLNKILSKGAELPRQPPTHPEETEEELTETAEMQDERGEGLDHVREGLQKESSGETTPPSERLVPLKGESTESDLEEDDDEDEAIELRECDEEGAPYGQVDSDTVWNEMHSSGAVRMAVGCVIELAFKVAAGELKNGFAVVRPPGHHAEESTAMGFCFFNSVAITAKLLQQKLGVGKILIIDWDIHHGNGTQQAFYNDPNVLYISLHRYDDGNFFPGSGAPEEVGVGPGEGFNVNIAWTGGVEPHMGDVESLTAFRTVVMPIANEFSPDVVLVSAGFDAVEGHQSPLGGYNVTAKCFGHLTKQLIKLAGGRVVLALEGGHDLTAICDASESCVAALLGDELDPLPLAVLQQKPCPKATASLERVIEIQSKHWMSLQRLATTVGQSLLDAQRREKDEADTLTAMASLTVDNDQQKTSTETSRSAEEPMEEEPVL</sequence>
<evidence type="ECO:0000256" key="6">
    <source>
        <dbReference type="ARBA" id="ARBA00022801"/>
    </source>
</evidence>
<accession>A0A671LSK4</accession>
<feature type="binding site" evidence="14">
    <location>
        <position position="608"/>
    </location>
    <ligand>
        <name>Zn(2+)</name>
        <dbReference type="ChEBI" id="CHEBI:29105"/>
    </ligand>
</feature>
<dbReference type="InterPro" id="IPR046949">
    <property type="entry name" value="HDAC4/5/7/9"/>
</dbReference>
<dbReference type="Pfam" id="PF12203">
    <property type="entry name" value="HDAC4_Gln"/>
    <property type="match status" value="1"/>
</dbReference>
<evidence type="ECO:0000256" key="7">
    <source>
        <dbReference type="ARBA" id="ARBA00022833"/>
    </source>
</evidence>
<keyword evidence="10 12" id="KW-0804">Transcription</keyword>
<gene>
    <name evidence="20" type="primary">hdac5</name>
</gene>
<feature type="site" description="Contributes to catalysis" evidence="15">
    <location>
        <position position="838"/>
    </location>
</feature>
<feature type="region of interest" description="Disordered" evidence="17">
    <location>
        <begin position="527"/>
        <end position="601"/>
    </location>
</feature>
<comment type="catalytic activity">
    <reaction evidence="12">
        <text>N(6)-acetyl-L-lysyl-[histone] + H2O = L-lysyl-[histone] + acetate</text>
        <dbReference type="Rhea" id="RHEA:58196"/>
        <dbReference type="Rhea" id="RHEA-COMP:9845"/>
        <dbReference type="Rhea" id="RHEA-COMP:11338"/>
        <dbReference type="ChEBI" id="CHEBI:15377"/>
        <dbReference type="ChEBI" id="CHEBI:29969"/>
        <dbReference type="ChEBI" id="CHEBI:30089"/>
        <dbReference type="ChEBI" id="CHEBI:61930"/>
        <dbReference type="EC" id="3.5.1.98"/>
    </reaction>
</comment>
<feature type="region of interest" description="Disordered" evidence="17">
    <location>
        <begin position="292"/>
        <end position="328"/>
    </location>
</feature>
<feature type="active site" evidence="13">
    <location>
        <position position="665"/>
    </location>
</feature>
<keyword evidence="4 12" id="KW-0678">Repressor</keyword>
<evidence type="ECO:0000256" key="12">
    <source>
        <dbReference type="PIRNR" id="PIRNR037911"/>
    </source>
</evidence>
<dbReference type="PIRSF" id="PIRSF037911">
    <property type="entry name" value="HDAC_II_euk"/>
    <property type="match status" value="1"/>
</dbReference>
<keyword evidence="11" id="KW-0539">Nucleus</keyword>
<evidence type="ECO:0000256" key="16">
    <source>
        <dbReference type="SAM" id="Coils"/>
    </source>
</evidence>
<dbReference type="PANTHER" id="PTHR45364:SF12">
    <property type="entry name" value="HISTONE DEACETYLASE"/>
    <property type="match status" value="1"/>
</dbReference>
<dbReference type="Pfam" id="PF00850">
    <property type="entry name" value="Hist_deacetyl"/>
    <property type="match status" value="1"/>
</dbReference>
<evidence type="ECO:0000256" key="17">
    <source>
        <dbReference type="SAM" id="MobiDB-lite"/>
    </source>
</evidence>
<comment type="subcellular location">
    <subcellularLocation>
        <location evidence="1 12">Nucleus</location>
    </subcellularLocation>
</comment>
<evidence type="ECO:0000256" key="14">
    <source>
        <dbReference type="PIRSR" id="PIRSR037911-2"/>
    </source>
</evidence>
<evidence type="ECO:0000313" key="20">
    <source>
        <dbReference type="Ensembl" id="ENSSANP00000022912.1"/>
    </source>
</evidence>
<keyword evidence="16" id="KW-0175">Coiled coil</keyword>
<feature type="region of interest" description="Disordered" evidence="17">
    <location>
        <begin position="37"/>
        <end position="63"/>
    </location>
</feature>
<feature type="compositionally biased region" description="Low complexity" evidence="17">
    <location>
        <begin position="294"/>
        <end position="314"/>
    </location>
</feature>
<dbReference type="SUPFAM" id="SSF52768">
    <property type="entry name" value="Arginase/deacetylase"/>
    <property type="match status" value="1"/>
</dbReference>
<feature type="region of interest" description="Disordered" evidence="17">
    <location>
        <begin position="211"/>
        <end position="230"/>
    </location>
</feature>
<evidence type="ECO:0000256" key="11">
    <source>
        <dbReference type="ARBA" id="ARBA00023242"/>
    </source>
</evidence>
<keyword evidence="7 14" id="KW-0862">Zinc</keyword>
<feature type="binding site" evidence="14">
    <location>
        <position position="517"/>
    </location>
    <ligand>
        <name>Zn(2+)</name>
        <dbReference type="ChEBI" id="CHEBI:29105"/>
    </ligand>
</feature>
<evidence type="ECO:0000256" key="4">
    <source>
        <dbReference type="ARBA" id="ARBA00022491"/>
    </source>
</evidence>
<evidence type="ECO:0000259" key="19">
    <source>
        <dbReference type="Pfam" id="PF12203"/>
    </source>
</evidence>
<reference evidence="20" key="2">
    <citation type="submission" date="2025-09" db="UniProtKB">
        <authorList>
            <consortium name="Ensembl"/>
        </authorList>
    </citation>
    <scope>IDENTIFICATION</scope>
</reference>
<evidence type="ECO:0000256" key="13">
    <source>
        <dbReference type="PIRSR" id="PIRSR037911-1"/>
    </source>
</evidence>
<evidence type="ECO:0000256" key="5">
    <source>
        <dbReference type="ARBA" id="ARBA00022723"/>
    </source>
</evidence>
<evidence type="ECO:0000256" key="10">
    <source>
        <dbReference type="ARBA" id="ARBA00023163"/>
    </source>
</evidence>
<evidence type="ECO:0000256" key="3">
    <source>
        <dbReference type="ARBA" id="ARBA00012111"/>
    </source>
</evidence>
<feature type="compositionally biased region" description="Basic and acidic residues" evidence="17">
    <location>
        <begin position="236"/>
        <end position="246"/>
    </location>
</feature>
<evidence type="ECO:0000256" key="15">
    <source>
        <dbReference type="PIRSR" id="PIRSR037911-3"/>
    </source>
</evidence>
<dbReference type="InterPro" id="IPR024643">
    <property type="entry name" value="Hist_deacetylase_Gln_rich_N"/>
</dbReference>
<dbReference type="InterPro" id="IPR037138">
    <property type="entry name" value="His_deacetylse_dom_sf"/>
</dbReference>
<feature type="region of interest" description="Disordered" evidence="17">
    <location>
        <begin position="920"/>
        <end position="951"/>
    </location>
</feature>
<feature type="compositionally biased region" description="Acidic residues" evidence="17">
    <location>
        <begin position="540"/>
        <end position="551"/>
    </location>
</feature>
<feature type="compositionally biased region" description="Gly residues" evidence="17">
    <location>
        <begin position="44"/>
        <end position="56"/>
    </location>
</feature>
<reference evidence="20" key="1">
    <citation type="submission" date="2025-08" db="UniProtKB">
        <authorList>
            <consortium name="Ensembl"/>
        </authorList>
    </citation>
    <scope>IDENTIFICATION</scope>
</reference>
<comment type="function">
    <text evidence="12">Responsible for the deacetylation of lysine residues on the N-terminal part of the core histones (H2A, H2B, H3 and H4). Histone deacetylation gives a tag for epigenetic repression and plays an important role in transcriptional regulation, cell cycle progression and developmental events.</text>
</comment>
<feature type="compositionally biased region" description="Basic and acidic residues" evidence="17">
    <location>
        <begin position="552"/>
        <end position="571"/>
    </location>
</feature>
<dbReference type="GO" id="GO:0000122">
    <property type="term" value="P:negative regulation of transcription by RNA polymerase II"/>
    <property type="evidence" value="ECO:0007669"/>
    <property type="project" value="InterPro"/>
</dbReference>
<feature type="compositionally biased region" description="Acidic residues" evidence="17">
    <location>
        <begin position="589"/>
        <end position="601"/>
    </location>
</feature>
<dbReference type="EC" id="3.5.1.98" evidence="3 12"/>
<evidence type="ECO:0000313" key="21">
    <source>
        <dbReference type="Proteomes" id="UP000472260"/>
    </source>
</evidence>
<dbReference type="Ensembl" id="ENSSANT00000024411.1">
    <property type="protein sequence ID" value="ENSSANP00000022912.1"/>
    <property type="gene ID" value="ENSSANG00000011233.1"/>
</dbReference>